<dbReference type="GO" id="GO:0003978">
    <property type="term" value="F:UDP-glucose 4-epimerase activity"/>
    <property type="evidence" value="ECO:0007669"/>
    <property type="project" value="UniProtKB-EC"/>
</dbReference>
<dbReference type="GeneID" id="58895247"/>
<dbReference type="PANTHER" id="PTHR43318">
    <property type="entry name" value="UDP-N-ACETYLGLUCOSAMINE 4,6-DEHYDRATASE"/>
    <property type="match status" value="1"/>
</dbReference>
<dbReference type="EMBL" id="UGHD01000002">
    <property type="protein sequence ID" value="STO56890.1"/>
    <property type="molecule type" value="Genomic_DNA"/>
</dbReference>
<dbReference type="EC" id="5.1.3.2" evidence="4"/>
<dbReference type="Pfam" id="PF13727">
    <property type="entry name" value="CoA_binding_3"/>
    <property type="match status" value="1"/>
</dbReference>
<dbReference type="SUPFAM" id="SSF53335">
    <property type="entry name" value="S-adenosyl-L-methionine-dependent methyltransferases"/>
    <property type="match status" value="1"/>
</dbReference>
<evidence type="ECO:0000256" key="1">
    <source>
        <dbReference type="ARBA" id="ARBA00007430"/>
    </source>
</evidence>
<dbReference type="InterPro" id="IPR036291">
    <property type="entry name" value="NAD(P)-bd_dom_sf"/>
</dbReference>
<feature type="transmembrane region" description="Helical" evidence="2">
    <location>
        <begin position="115"/>
        <end position="136"/>
    </location>
</feature>
<dbReference type="STRING" id="673.AL542_04970"/>
<dbReference type="Gene3D" id="3.40.50.720">
    <property type="entry name" value="NAD(P)-binding Rossmann-like Domain"/>
    <property type="match status" value="2"/>
</dbReference>
<proteinExistence type="inferred from homology"/>
<evidence type="ECO:0000313" key="5">
    <source>
        <dbReference type="Proteomes" id="UP000254512"/>
    </source>
</evidence>
<feature type="domain" description="Polysaccharide biosynthesis protein CapD-like" evidence="3">
    <location>
        <begin position="284"/>
        <end position="583"/>
    </location>
</feature>
<dbReference type="RefSeq" id="WP_005506506.1">
    <property type="nucleotide sequence ID" value="NZ_CABMOB010000001.1"/>
</dbReference>
<accession>A0A377HKX9</accession>
<dbReference type="PANTHER" id="PTHR43318:SF1">
    <property type="entry name" value="POLYSACCHARIDE BIOSYNTHESIS PROTEIN EPSC-RELATED"/>
    <property type="match status" value="1"/>
</dbReference>
<dbReference type="CDD" id="cd05237">
    <property type="entry name" value="UDP_invert_4-6DH_SDR_e"/>
    <property type="match status" value="1"/>
</dbReference>
<comment type="similarity">
    <text evidence="1">Belongs to the polysaccharide synthase family.</text>
</comment>
<dbReference type="SUPFAM" id="SSF51735">
    <property type="entry name" value="NAD(P)-binding Rossmann-fold domains"/>
    <property type="match status" value="1"/>
</dbReference>
<dbReference type="InterPro" id="IPR051203">
    <property type="entry name" value="Polysaccharide_Synthase-Rel"/>
</dbReference>
<protein>
    <submittedName>
        <fullName evidence="4">UDP-glucose 4-epimerase</fullName>
        <ecNumber evidence="4">5.1.3.2</ecNumber>
    </submittedName>
</protein>
<gene>
    <name evidence="4" type="primary">capD_2</name>
    <name evidence="4" type="ORF">NCTC11645_01265</name>
</gene>
<dbReference type="InterPro" id="IPR029063">
    <property type="entry name" value="SAM-dependent_MTases_sf"/>
</dbReference>
<dbReference type="Proteomes" id="UP000254512">
    <property type="component" value="Unassembled WGS sequence"/>
</dbReference>
<feature type="transmembrane region" description="Helical" evidence="2">
    <location>
        <begin position="21"/>
        <end position="40"/>
    </location>
</feature>
<keyword evidence="2" id="KW-0812">Transmembrane</keyword>
<dbReference type="InterPro" id="IPR003869">
    <property type="entry name" value="Polysac_CapD-like"/>
</dbReference>
<dbReference type="AlphaFoldDB" id="A0A377HKX9"/>
<keyword evidence="4" id="KW-0413">Isomerase</keyword>
<keyword evidence="2" id="KW-0472">Membrane</keyword>
<evidence type="ECO:0000259" key="3">
    <source>
        <dbReference type="Pfam" id="PF02719"/>
    </source>
</evidence>
<dbReference type="KEGG" id="gho:AL542_04970"/>
<organism evidence="4 5">
    <name type="scientific">Grimontia hollisae</name>
    <name type="common">Vibrio hollisae</name>
    <dbReference type="NCBI Taxonomy" id="673"/>
    <lineage>
        <taxon>Bacteria</taxon>
        <taxon>Pseudomonadati</taxon>
        <taxon>Pseudomonadota</taxon>
        <taxon>Gammaproteobacteria</taxon>
        <taxon>Vibrionales</taxon>
        <taxon>Vibrionaceae</taxon>
        <taxon>Grimontia</taxon>
    </lineage>
</organism>
<evidence type="ECO:0000313" key="4">
    <source>
        <dbReference type="EMBL" id="STO56890.1"/>
    </source>
</evidence>
<reference evidence="4 5" key="1">
    <citation type="submission" date="2018-06" db="EMBL/GenBank/DDBJ databases">
        <authorList>
            <consortium name="Pathogen Informatics"/>
            <person name="Doyle S."/>
        </authorList>
    </citation>
    <scope>NUCLEOTIDE SEQUENCE [LARGE SCALE GENOMIC DNA]</scope>
    <source>
        <strain evidence="4 5">NCTC11645</strain>
    </source>
</reference>
<keyword evidence="2" id="KW-1133">Transmembrane helix</keyword>
<dbReference type="Pfam" id="PF02719">
    <property type="entry name" value="Polysacc_synt_2"/>
    <property type="match status" value="1"/>
</dbReference>
<sequence length="651" mass="72747">MLKPVKMFLSTPRYKKRGLSIAYDFLAIWLSLYAAYALRLDKPILDLSLEQYTTFACTVFVTLAVFVKLGMYRAVLRYITVPALANIFLGVLVSSLAVPVFGFLFQAFVPRSVPAIYAGLAILALGGPRILLRAFYYHQWKRKKPNVLIYGAGATGRDLAYALQQGNEYHPVAFLDDDPGKRGTILLGLKVHKFGDFDKLLTHYQPVKILLAINNIDKADRIKLVEKLTALPLEVQSVPSLDDLASGKAKISELRDLDVAELLGRKPVQPIDSLLARCIKNRSVMVTGAGGSIGSELCRQIIKQQPDRLVLFELNEYNLYKIERELKQTKLTLGFNTSIISILGSVQDKTLVQLVTEQHKVKTIYHAAAFKHVPLVEANIIEGVRNNVLGTWFCAEAAIESGVQDFVLISTDKAVRPTNVMGASKRLAELVLQSLSDRQDTTCFSMVRFGNVLDSSGSVVPLFRDQIRKGGPVTVTHPDITRYFMMIPEAAELVIQAGSMRKNGQVFVLDMGEPVKILDLARKMIHLMGMKEVVMDTNDGKECNSEDEIEIVFTGLRPGEKLFEELLVGDNVEGTIHPKIMTACEDKLSWGEMQRLLEYIQKLSDKYDDDSMIRLLKEAPLSFAPTVDDSKLIQLSKKRSEYSASKRRNLL</sequence>
<evidence type="ECO:0000256" key="2">
    <source>
        <dbReference type="SAM" id="Phobius"/>
    </source>
</evidence>
<feature type="transmembrane region" description="Helical" evidence="2">
    <location>
        <begin position="52"/>
        <end position="71"/>
    </location>
</feature>
<name>A0A377HKX9_GRIHO</name>
<feature type="transmembrane region" description="Helical" evidence="2">
    <location>
        <begin position="83"/>
        <end position="109"/>
    </location>
</feature>